<dbReference type="SUPFAM" id="SSF52518">
    <property type="entry name" value="Thiamin diphosphate-binding fold (THDP-binding)"/>
    <property type="match status" value="2"/>
</dbReference>
<evidence type="ECO:0000256" key="2">
    <source>
        <dbReference type="ARBA" id="ARBA00023052"/>
    </source>
</evidence>
<dbReference type="InterPro" id="IPR012001">
    <property type="entry name" value="Thiamin_PyroP_enz_TPP-bd_dom"/>
</dbReference>
<dbReference type="AlphaFoldDB" id="A0A1E3UE86"/>
<reference evidence="7 8" key="1">
    <citation type="submission" date="2016-08" db="EMBL/GenBank/DDBJ databases">
        <authorList>
            <person name="Seilhamer J.J."/>
        </authorList>
    </citation>
    <scope>NUCLEOTIDE SEQUENCE [LARGE SCALE GENOMIC DNA]</scope>
    <source>
        <strain evidence="7 8">NML150140-1</strain>
    </source>
</reference>
<dbReference type="InterPro" id="IPR045229">
    <property type="entry name" value="TPP_enz"/>
</dbReference>
<dbReference type="SUPFAM" id="SSF52467">
    <property type="entry name" value="DHS-like NAD/FAD-binding domain"/>
    <property type="match status" value="1"/>
</dbReference>
<dbReference type="GO" id="GO:0009099">
    <property type="term" value="P:L-valine biosynthetic process"/>
    <property type="evidence" value="ECO:0007669"/>
    <property type="project" value="TreeGrafter"/>
</dbReference>
<evidence type="ECO:0000256" key="1">
    <source>
        <dbReference type="ARBA" id="ARBA00007812"/>
    </source>
</evidence>
<accession>A0A1E3UE86</accession>
<comment type="similarity">
    <text evidence="1 3">Belongs to the TPP enzyme family.</text>
</comment>
<evidence type="ECO:0000256" key="3">
    <source>
        <dbReference type="RuleBase" id="RU362132"/>
    </source>
</evidence>
<evidence type="ECO:0000259" key="4">
    <source>
        <dbReference type="Pfam" id="PF00205"/>
    </source>
</evidence>
<comment type="caution">
    <text evidence="7">The sequence shown here is derived from an EMBL/GenBank/DDBJ whole genome shotgun (WGS) entry which is preliminary data.</text>
</comment>
<dbReference type="PANTHER" id="PTHR18968:SF142">
    <property type="entry name" value="ACETOLACTATE SYNTHASE"/>
    <property type="match status" value="1"/>
</dbReference>
<dbReference type="GO" id="GO:0005948">
    <property type="term" value="C:acetolactate synthase complex"/>
    <property type="evidence" value="ECO:0007669"/>
    <property type="project" value="TreeGrafter"/>
</dbReference>
<dbReference type="GO" id="GO:0000287">
    <property type="term" value="F:magnesium ion binding"/>
    <property type="evidence" value="ECO:0007669"/>
    <property type="project" value="InterPro"/>
</dbReference>
<dbReference type="InterPro" id="IPR011766">
    <property type="entry name" value="TPP_enzyme_TPP-bd"/>
</dbReference>
<feature type="domain" description="Thiamine pyrophosphate enzyme central" evidence="4">
    <location>
        <begin position="208"/>
        <end position="343"/>
    </location>
</feature>
<dbReference type="PANTHER" id="PTHR18968">
    <property type="entry name" value="THIAMINE PYROPHOSPHATE ENZYMES"/>
    <property type="match status" value="1"/>
</dbReference>
<proteinExistence type="inferred from homology"/>
<protein>
    <submittedName>
        <fullName evidence="7">Acetolactate synthase</fullName>
    </submittedName>
</protein>
<organism evidence="7 8">
    <name type="scientific">Eisenbergiella tayi</name>
    <dbReference type="NCBI Taxonomy" id="1432052"/>
    <lineage>
        <taxon>Bacteria</taxon>
        <taxon>Bacillati</taxon>
        <taxon>Bacillota</taxon>
        <taxon>Clostridia</taxon>
        <taxon>Lachnospirales</taxon>
        <taxon>Lachnospiraceae</taxon>
        <taxon>Eisenbergiella</taxon>
    </lineage>
</organism>
<dbReference type="Gene3D" id="3.40.50.970">
    <property type="match status" value="2"/>
</dbReference>
<evidence type="ECO:0000313" key="8">
    <source>
        <dbReference type="Proteomes" id="UP000094271"/>
    </source>
</evidence>
<gene>
    <name evidence="7" type="ORF">BEI59_23910</name>
</gene>
<keyword evidence="2 3" id="KW-0786">Thiamine pyrophosphate</keyword>
<dbReference type="CDD" id="cd07035">
    <property type="entry name" value="TPP_PYR_POX_like"/>
    <property type="match status" value="1"/>
</dbReference>
<dbReference type="RefSeq" id="WP_069432023.1">
    <property type="nucleotide sequence ID" value="NZ_MEHA01000022.1"/>
</dbReference>
<name>A0A1E3UE86_9FIRM</name>
<dbReference type="InterPro" id="IPR029035">
    <property type="entry name" value="DHS-like_NAD/FAD-binding_dom"/>
</dbReference>
<dbReference type="Pfam" id="PF00205">
    <property type="entry name" value="TPP_enzyme_M"/>
    <property type="match status" value="1"/>
</dbReference>
<dbReference type="EMBL" id="MEHA01000022">
    <property type="protein sequence ID" value="ODR46796.1"/>
    <property type="molecule type" value="Genomic_DNA"/>
</dbReference>
<evidence type="ECO:0000313" key="7">
    <source>
        <dbReference type="EMBL" id="ODR46796.1"/>
    </source>
</evidence>
<sequence length="595" mass="66261">MTVSEYIFNYIAERGCQTVYMVSGSSAMWLSDALCRNNQLQAVCCHHEQAAAMAADGYGRVNGIPGICLVTIGPGATNAVTGVAQAYLDSSPMIVLSGQANSHLLEYEKETKIRQHGTQSLNLEPMVGSITKYFAEVMKPEDIRYHMERAYFEAMDGRKGPVWIDVPVDVQNMQVPEQMIGYEPEEDSIQACYKYVNYSSSDNAVIFRVIDMLCNAEKPLILAGYGIRSAGACRELLQLIEMLNIPVVTSRGGIDVIGSEHSLYIGRPGSYGDRASHFAIQDCDGLLILGSRLSVSTIGYYPKQLAGNALKIMVDIDDKELAKEDVPVDIKIHADLKVFMSALLQELLHQGIKKQHQDWVRRCHDWKEKYPVVQSGYASETPLNEYYFTKLLSEETSGNANVIVDTGSVCNIVSQTWIIKENQRYLISGGLSCMGFWATSIGAVQEGRQTIAITGDGSAQMNIQELATLQYNKLPIKLFVYNNNGYMLIRHNQHNYMNDRFIGVGPDSGLRTPDFYKVADAYGLKSIRIVKGDNIQDRIRQVLEAEEPVLCEVMVQEFAPIIPRIASKVMPDGSLKAADFDDLYPFLDNKDKELI</sequence>
<dbReference type="GO" id="GO:0009097">
    <property type="term" value="P:isoleucine biosynthetic process"/>
    <property type="evidence" value="ECO:0007669"/>
    <property type="project" value="TreeGrafter"/>
</dbReference>
<dbReference type="Pfam" id="PF02776">
    <property type="entry name" value="TPP_enzyme_N"/>
    <property type="match status" value="1"/>
</dbReference>
<dbReference type="OrthoDB" id="4494979at2"/>
<dbReference type="FunFam" id="3.40.50.970:FF:000007">
    <property type="entry name" value="Acetolactate synthase"/>
    <property type="match status" value="1"/>
</dbReference>
<dbReference type="InterPro" id="IPR012000">
    <property type="entry name" value="Thiamin_PyroP_enz_cen_dom"/>
</dbReference>
<evidence type="ECO:0000259" key="6">
    <source>
        <dbReference type="Pfam" id="PF02776"/>
    </source>
</evidence>
<dbReference type="GO" id="GO:0050660">
    <property type="term" value="F:flavin adenine dinucleotide binding"/>
    <property type="evidence" value="ECO:0007669"/>
    <property type="project" value="TreeGrafter"/>
</dbReference>
<feature type="domain" description="Thiamine pyrophosphate enzyme N-terminal TPP-binding" evidence="6">
    <location>
        <begin position="1"/>
        <end position="119"/>
    </location>
</feature>
<dbReference type="Proteomes" id="UP000094271">
    <property type="component" value="Unassembled WGS sequence"/>
</dbReference>
<dbReference type="Gene3D" id="3.40.50.1220">
    <property type="entry name" value="TPP-binding domain"/>
    <property type="match status" value="1"/>
</dbReference>
<feature type="domain" description="Thiamine pyrophosphate enzyme TPP-binding" evidence="5">
    <location>
        <begin position="405"/>
        <end position="553"/>
    </location>
</feature>
<dbReference type="Pfam" id="PF02775">
    <property type="entry name" value="TPP_enzyme_C"/>
    <property type="match status" value="1"/>
</dbReference>
<dbReference type="GO" id="GO:0003984">
    <property type="term" value="F:acetolactate synthase activity"/>
    <property type="evidence" value="ECO:0007669"/>
    <property type="project" value="TreeGrafter"/>
</dbReference>
<evidence type="ECO:0000259" key="5">
    <source>
        <dbReference type="Pfam" id="PF02775"/>
    </source>
</evidence>
<dbReference type="GO" id="GO:0030976">
    <property type="term" value="F:thiamine pyrophosphate binding"/>
    <property type="evidence" value="ECO:0007669"/>
    <property type="project" value="InterPro"/>
</dbReference>
<dbReference type="InterPro" id="IPR029061">
    <property type="entry name" value="THDP-binding"/>
</dbReference>